<dbReference type="GeneID" id="77463064"/>
<dbReference type="SUPFAM" id="SSF55166">
    <property type="entry name" value="Hedgehog/DD-peptidase"/>
    <property type="match status" value="1"/>
</dbReference>
<dbReference type="RefSeq" id="WP_022789576.1">
    <property type="nucleotide sequence ID" value="NZ_UHFX01000003.1"/>
</dbReference>
<keyword evidence="3" id="KW-0645">Protease</keyword>
<sequence length="385" mass="43494">MKKKRIIIGAVSSMLVLTVSAGTWYLNQPCLIYHDFNFEYGKPISITKEDIFSQEDLKRIKDLKIDLSDIKNEKDKEYPEVGNYECKVTYSKWFIPHTSSIQIQVEDTTKPKFSKFSDVVEIPLGSDQNYDFSSYFLAEDLSETSIQYKTEEVDFLNPGDYRMMIIASDTYGNSIEKECIVRVQYEKETSSTEQTNSSPNKSAENEEDQSVVSSDPYYVQGIMVVNKKHGLPANYAPQKNAEAGAKIRQLIADMQSQGYAISSSYSGYRSYSYQSSLYNNYVNSYGQAQADRFSARPGYSEHQTGLAFDLKHSNGTLVETTPEVNWIAAHAHEYGFIVRYPSGKESVTGYMPEPWHLRYVGDQASAIYASGLTLEEYLGISGGGY</sequence>
<evidence type="ECO:0000313" key="4">
    <source>
        <dbReference type="Proteomes" id="UP000255523"/>
    </source>
</evidence>
<dbReference type="PANTHER" id="PTHR34385:SF1">
    <property type="entry name" value="PEPTIDOGLYCAN L-ALANYL-D-GLUTAMATE ENDOPEPTIDASE CWLK"/>
    <property type="match status" value="1"/>
</dbReference>
<keyword evidence="3" id="KW-0378">Hydrolase</keyword>
<dbReference type="OrthoDB" id="9792074at2"/>
<gene>
    <name evidence="3" type="ORF">NCTC11087_01928</name>
</gene>
<evidence type="ECO:0000256" key="1">
    <source>
        <dbReference type="SAM" id="MobiDB-lite"/>
    </source>
</evidence>
<organism evidence="3 4">
    <name type="scientific">Faecalicoccus pleomorphus</name>
    <dbReference type="NCBI Taxonomy" id="1323"/>
    <lineage>
        <taxon>Bacteria</taxon>
        <taxon>Bacillati</taxon>
        <taxon>Bacillota</taxon>
        <taxon>Erysipelotrichia</taxon>
        <taxon>Erysipelotrichales</taxon>
        <taxon>Erysipelotrichaceae</taxon>
        <taxon>Faecalicoccus</taxon>
    </lineage>
</organism>
<feature type="region of interest" description="Disordered" evidence="1">
    <location>
        <begin position="186"/>
        <end position="212"/>
    </location>
</feature>
<dbReference type="GO" id="GO:0006508">
    <property type="term" value="P:proteolysis"/>
    <property type="evidence" value="ECO:0007669"/>
    <property type="project" value="InterPro"/>
</dbReference>
<proteinExistence type="predicted"/>
<dbReference type="AlphaFoldDB" id="A0A380LP72"/>
<evidence type="ECO:0000259" key="2">
    <source>
        <dbReference type="Pfam" id="PF02557"/>
    </source>
</evidence>
<protein>
    <submittedName>
        <fullName evidence="3">D-alanyl-D-alanine carboxypeptidase</fullName>
        <ecNumber evidence="3">3.4.16.4</ecNumber>
    </submittedName>
</protein>
<feature type="domain" description="D-alanyl-D-alanine carboxypeptidase-like core" evidence="2">
    <location>
        <begin position="241"/>
        <end position="362"/>
    </location>
</feature>
<dbReference type="InterPro" id="IPR052179">
    <property type="entry name" value="DD-CPase-like"/>
</dbReference>
<dbReference type="Pfam" id="PF02557">
    <property type="entry name" value="VanY"/>
    <property type="match status" value="1"/>
</dbReference>
<dbReference type="InterPro" id="IPR058193">
    <property type="entry name" value="VanY/YodJ_core_dom"/>
</dbReference>
<dbReference type="Gene3D" id="3.30.1380.10">
    <property type="match status" value="1"/>
</dbReference>
<feature type="compositionally biased region" description="Polar residues" evidence="1">
    <location>
        <begin position="191"/>
        <end position="202"/>
    </location>
</feature>
<dbReference type="EMBL" id="UHFX01000003">
    <property type="protein sequence ID" value="SUO04995.1"/>
    <property type="molecule type" value="Genomic_DNA"/>
</dbReference>
<dbReference type="GO" id="GO:0009002">
    <property type="term" value="F:serine-type D-Ala-D-Ala carboxypeptidase activity"/>
    <property type="evidence" value="ECO:0007669"/>
    <property type="project" value="UniProtKB-EC"/>
</dbReference>
<dbReference type="CDD" id="cd14852">
    <property type="entry name" value="LD-carboxypeptidase"/>
    <property type="match status" value="1"/>
</dbReference>
<keyword evidence="3" id="KW-0121">Carboxypeptidase</keyword>
<evidence type="ECO:0000313" key="3">
    <source>
        <dbReference type="EMBL" id="SUO04995.1"/>
    </source>
</evidence>
<dbReference type="Proteomes" id="UP000255523">
    <property type="component" value="Unassembled WGS sequence"/>
</dbReference>
<keyword evidence="4" id="KW-1185">Reference proteome</keyword>
<reference evidence="3 4" key="1">
    <citation type="submission" date="2018-06" db="EMBL/GenBank/DDBJ databases">
        <authorList>
            <consortium name="Pathogen Informatics"/>
            <person name="Doyle S."/>
        </authorList>
    </citation>
    <scope>NUCLEOTIDE SEQUENCE [LARGE SCALE GENOMIC DNA]</scope>
    <source>
        <strain evidence="3 4">NCTC11087</strain>
    </source>
</reference>
<dbReference type="InterPro" id="IPR009045">
    <property type="entry name" value="Zn_M74/Hedgehog-like"/>
</dbReference>
<name>A0A380LP72_9FIRM</name>
<dbReference type="InterPro" id="IPR003709">
    <property type="entry name" value="VanY-like_core_dom"/>
</dbReference>
<dbReference type="PANTHER" id="PTHR34385">
    <property type="entry name" value="D-ALANYL-D-ALANINE CARBOXYPEPTIDASE"/>
    <property type="match status" value="1"/>
</dbReference>
<accession>A0A380LP72</accession>
<dbReference type="EC" id="3.4.16.4" evidence="3"/>